<dbReference type="SUPFAM" id="SSF144064">
    <property type="entry name" value="Heme iron utilization protein-like"/>
    <property type="match status" value="1"/>
</dbReference>
<dbReference type="AlphaFoldDB" id="A0A7L5C407"/>
<accession>A0A7L5C407</accession>
<dbReference type="InterPro" id="IPR053733">
    <property type="entry name" value="Heme_Transport_Util_sf"/>
</dbReference>
<dbReference type="KEGG" id="hdh:G5B40_17215"/>
<organism evidence="2 3">
    <name type="scientific">Pikeienuella piscinae</name>
    <dbReference type="NCBI Taxonomy" id="2748098"/>
    <lineage>
        <taxon>Bacteria</taxon>
        <taxon>Pseudomonadati</taxon>
        <taxon>Pseudomonadota</taxon>
        <taxon>Alphaproteobacteria</taxon>
        <taxon>Rhodobacterales</taxon>
        <taxon>Paracoccaceae</taxon>
        <taxon>Pikeienuella</taxon>
    </lineage>
</organism>
<dbReference type="Gene3D" id="3.40.1570.10">
    <property type="entry name" value="HemS/ChuS/ChuX like domains"/>
    <property type="match status" value="3"/>
</dbReference>
<evidence type="ECO:0008006" key="4">
    <source>
        <dbReference type="Google" id="ProtNLM"/>
    </source>
</evidence>
<evidence type="ECO:0000256" key="1">
    <source>
        <dbReference type="SAM" id="MobiDB-lite"/>
    </source>
</evidence>
<dbReference type="EMBL" id="CP049056">
    <property type="protein sequence ID" value="QIE57024.1"/>
    <property type="molecule type" value="Genomic_DNA"/>
</dbReference>
<protein>
    <recommendedName>
        <fullName evidence="4">Haemin-degrading HemS/ChuX domain-containing protein</fullName>
    </recommendedName>
</protein>
<keyword evidence="3" id="KW-1185">Reference proteome</keyword>
<dbReference type="Proteomes" id="UP000503336">
    <property type="component" value="Chromosome"/>
</dbReference>
<gene>
    <name evidence="2" type="ORF">G5B40_17215</name>
</gene>
<dbReference type="RefSeq" id="WP_165101190.1">
    <property type="nucleotide sequence ID" value="NZ_CP049056.1"/>
</dbReference>
<feature type="region of interest" description="Disordered" evidence="1">
    <location>
        <begin position="123"/>
        <end position="148"/>
    </location>
</feature>
<evidence type="ECO:0000313" key="3">
    <source>
        <dbReference type="Proteomes" id="UP000503336"/>
    </source>
</evidence>
<evidence type="ECO:0000313" key="2">
    <source>
        <dbReference type="EMBL" id="QIE57024.1"/>
    </source>
</evidence>
<feature type="compositionally biased region" description="Basic and acidic residues" evidence="1">
    <location>
        <begin position="127"/>
        <end position="142"/>
    </location>
</feature>
<proteinExistence type="predicted"/>
<reference evidence="2 3" key="1">
    <citation type="submission" date="2020-02" db="EMBL/GenBank/DDBJ databases">
        <title>complete genome sequence of Rhodobacteraceae bacterium.</title>
        <authorList>
            <person name="Park J."/>
            <person name="Kim Y.-S."/>
            <person name="Kim K.-H."/>
        </authorList>
    </citation>
    <scope>NUCLEOTIDE SEQUENCE [LARGE SCALE GENOMIC DNA]</scope>
    <source>
        <strain evidence="2 3">RR4-56</strain>
    </source>
</reference>
<name>A0A7L5C407_9RHOB</name>
<sequence>MTTTNRPARAYLPKPEIVLERLPRMGSVMVNTRYRGATHERMGVVGEIAVTDREVRCSGEAHDSVIDSSAAASVVVDRTGRMKGTILPRIDFLDKAGEVIFSVIGMEGLASFDAGLEGLEETPADDLAEKPARTPAELKEGDPGAAPFEAAMNSDATVTIEQRRPGFRQRWTGVIEKVSPAMGFINVMRPDFHLHLRGGAVARWRGEVVTDGLRFEAIDAEGRETGLSISGPSAAFSGLPRE</sequence>